<dbReference type="AlphaFoldDB" id="A0A8K0VSY2"/>
<feature type="region of interest" description="Disordered" evidence="1">
    <location>
        <begin position="1"/>
        <end position="36"/>
    </location>
</feature>
<gene>
    <name evidence="2" type="ORF">FB567DRAFT_564714</name>
</gene>
<feature type="compositionally biased region" description="Basic and acidic residues" evidence="1">
    <location>
        <begin position="61"/>
        <end position="77"/>
    </location>
</feature>
<feature type="compositionally biased region" description="Polar residues" evidence="1">
    <location>
        <begin position="1216"/>
        <end position="1229"/>
    </location>
</feature>
<proteinExistence type="predicted"/>
<feature type="region of interest" description="Disordered" evidence="1">
    <location>
        <begin position="109"/>
        <end position="150"/>
    </location>
</feature>
<evidence type="ECO:0000313" key="2">
    <source>
        <dbReference type="EMBL" id="KAH7070178.1"/>
    </source>
</evidence>
<feature type="compositionally biased region" description="Polar residues" evidence="1">
    <location>
        <begin position="1040"/>
        <end position="1051"/>
    </location>
</feature>
<feature type="compositionally biased region" description="Basic and acidic residues" evidence="1">
    <location>
        <begin position="598"/>
        <end position="608"/>
    </location>
</feature>
<feature type="compositionally biased region" description="Basic and acidic residues" evidence="1">
    <location>
        <begin position="734"/>
        <end position="760"/>
    </location>
</feature>
<sequence>MNRWLTRKKDVGDEPMGKKAKKGKKGQEEEKPTFNLDAALPKVDDFRTSLIMPGLSTRFSMLREQDDPSSKIGKASDDSVLQPKRQSRLHEFGFVPGGLSDIAEVSSLNGSVRPPFANERQGSFDSSREDDGSGSMMSRARPGEGNVLFGGRQKIYMISNNSSKGLGRTLYDDDVNMSAYQKLRQEERDKLRQQELDDHNGQRSEPSSPSELSRKRETSSSTNSGTANTRTSTAATSIASQGANAIPVSSPLFSPISATTPELGRSTTKARRLYDQGLDLHIQEQQSSSMNRLNSIQRARAPTGRSTPPIPFPQARSATNLNDRFNRGPASRSESPVPLSQPGRNRNNSSAGSSPILTRPQSPPLVSPIASDSEDAYALKAALQPNDRGKATAMGAFNKPKEAFSEQQYAERLRAMHRDRDIPEALAPKVDKSPPRKPTLRERAEQERRRRAESEAAEPPKPEMPTESSPAAAAFSRFQAAASQMKVAGPATPSSPAKQEQNPSKVVSPCQGTTFFTSRESSDDEEEAPKATDRRPREPVRRFENLPVATGPAPSIFEHPALRSRSASRNAPDERMNQAMSSSTSPFPPQGLSPRPDLSPKEEDRDVDSPTLGPDTSGLSGLIRQHLRNVSNVSSNYGDDQALMSPPATTPAGLALRTQDIGLQPRQVSSESVTPAPSTYSHSNPWDLDDIDNPYRNERGSLSSVSPVDGPKVSAHISSTTPEPTDNGFQWDLTPKRTHERIASNETEADHEAFQRDLAQRQRVIQENLRARAEGRSTSPAPAPGPSGGLKNALNMLRAKSSRESFATVERIPEIPSRLPRKLTLGAASNNASSTSLVGLHAADTNRPDMPPLRTKPSRVLQQSEQDAQREMQNRQRSGTDSSRSGRPTGRSPPASVKSSTRERSSSGTSNSRSRSRPGEYRDDLEQAMMEGSRSAYPPNTMPSMPGYVAHPTPPLPSERPSLDSQGRMRSRSNSKSTAANYFDSKHLQPIQTGTTSANASSPRLPLPQAKFSPGIPISPRPSPGGYNSSLPSPMPPFSASHTPPVSNPTTPKAAAFNPSAMQPMVRQGMLRKKSIAKSDISEPVFLSTTSVIDTVNLPPGASLKNGIEPGAPPVPPINPMRKRFGFGRSENHNPYDPAVQAGFDAPRAPYAEPMRTNSSDALPTQTPQPRNRLRKSSSEGKSLRGHATMQPTVSPALPQGGFVARNNSPPRPINNYPTAQQSMDGGMF</sequence>
<feature type="compositionally biased region" description="Basic and acidic residues" evidence="1">
    <location>
        <begin position="528"/>
        <end position="544"/>
    </location>
</feature>
<feature type="region of interest" description="Disordered" evidence="1">
    <location>
        <begin position="841"/>
        <end position="1061"/>
    </location>
</feature>
<feature type="compositionally biased region" description="Basic and acidic residues" evidence="1">
    <location>
        <begin position="399"/>
        <end position="461"/>
    </location>
</feature>
<evidence type="ECO:0000313" key="3">
    <source>
        <dbReference type="Proteomes" id="UP000813461"/>
    </source>
</evidence>
<protein>
    <submittedName>
        <fullName evidence="2">Uncharacterized protein</fullName>
    </submittedName>
</protein>
<feature type="region of interest" description="Disordered" evidence="1">
    <location>
        <begin position="181"/>
        <end position="792"/>
    </location>
</feature>
<feature type="compositionally biased region" description="Low complexity" evidence="1">
    <location>
        <begin position="343"/>
        <end position="354"/>
    </location>
</feature>
<organism evidence="2 3">
    <name type="scientific">Paraphoma chrysanthemicola</name>
    <dbReference type="NCBI Taxonomy" id="798071"/>
    <lineage>
        <taxon>Eukaryota</taxon>
        <taxon>Fungi</taxon>
        <taxon>Dikarya</taxon>
        <taxon>Ascomycota</taxon>
        <taxon>Pezizomycotina</taxon>
        <taxon>Dothideomycetes</taxon>
        <taxon>Pleosporomycetidae</taxon>
        <taxon>Pleosporales</taxon>
        <taxon>Pleosporineae</taxon>
        <taxon>Phaeosphaeriaceae</taxon>
        <taxon>Paraphoma</taxon>
    </lineage>
</organism>
<feature type="compositionally biased region" description="Low complexity" evidence="1">
    <location>
        <begin position="219"/>
        <end position="240"/>
    </location>
</feature>
<keyword evidence="3" id="KW-1185">Reference proteome</keyword>
<evidence type="ECO:0000256" key="1">
    <source>
        <dbReference type="SAM" id="MobiDB-lite"/>
    </source>
</evidence>
<reference evidence="2" key="1">
    <citation type="journal article" date="2021" name="Nat. Commun.">
        <title>Genetic determinants of endophytism in the Arabidopsis root mycobiome.</title>
        <authorList>
            <person name="Mesny F."/>
            <person name="Miyauchi S."/>
            <person name="Thiergart T."/>
            <person name="Pickel B."/>
            <person name="Atanasova L."/>
            <person name="Karlsson M."/>
            <person name="Huettel B."/>
            <person name="Barry K.W."/>
            <person name="Haridas S."/>
            <person name="Chen C."/>
            <person name="Bauer D."/>
            <person name="Andreopoulos W."/>
            <person name="Pangilinan J."/>
            <person name="LaButti K."/>
            <person name="Riley R."/>
            <person name="Lipzen A."/>
            <person name="Clum A."/>
            <person name="Drula E."/>
            <person name="Henrissat B."/>
            <person name="Kohler A."/>
            <person name="Grigoriev I.V."/>
            <person name="Martin F.M."/>
            <person name="Hacquard S."/>
        </authorList>
    </citation>
    <scope>NUCLEOTIDE SEQUENCE</scope>
    <source>
        <strain evidence="2">MPI-SDFR-AT-0120</strain>
    </source>
</reference>
<feature type="compositionally biased region" description="Polar residues" evidence="1">
    <location>
        <begin position="666"/>
        <end position="684"/>
    </location>
</feature>
<feature type="compositionally biased region" description="Low complexity" evidence="1">
    <location>
        <begin position="875"/>
        <end position="894"/>
    </location>
</feature>
<feature type="compositionally biased region" description="Low complexity" evidence="1">
    <location>
        <begin position="468"/>
        <end position="484"/>
    </location>
</feature>
<feature type="compositionally biased region" description="Polar residues" evidence="1">
    <location>
        <begin position="990"/>
        <end position="1002"/>
    </location>
</feature>
<feature type="compositionally biased region" description="Polar residues" evidence="1">
    <location>
        <begin position="283"/>
        <end position="297"/>
    </location>
</feature>
<feature type="region of interest" description="Disordered" evidence="1">
    <location>
        <begin position="60"/>
        <end position="84"/>
    </location>
</feature>
<dbReference type="EMBL" id="JAGMVJ010000027">
    <property type="protein sequence ID" value="KAH7070178.1"/>
    <property type="molecule type" value="Genomic_DNA"/>
</dbReference>
<feature type="compositionally biased region" description="Polar residues" evidence="1">
    <location>
        <begin position="628"/>
        <end position="638"/>
    </location>
</feature>
<comment type="caution">
    <text evidence="2">The sequence shown here is derived from an EMBL/GenBank/DDBJ whole genome shotgun (WGS) entry which is preliminary data.</text>
</comment>
<feature type="compositionally biased region" description="Basic and acidic residues" evidence="1">
    <location>
        <begin position="183"/>
        <end position="202"/>
    </location>
</feature>
<feature type="compositionally biased region" description="Polar residues" evidence="1">
    <location>
        <begin position="1156"/>
        <end position="1170"/>
    </location>
</feature>
<dbReference type="OrthoDB" id="5335210at2759"/>
<feature type="compositionally biased region" description="Polar residues" evidence="1">
    <location>
        <begin position="492"/>
        <end position="519"/>
    </location>
</feature>
<feature type="compositionally biased region" description="Basic and acidic residues" evidence="1">
    <location>
        <begin position="7"/>
        <end position="17"/>
    </location>
</feature>
<feature type="region of interest" description="Disordered" evidence="1">
    <location>
        <begin position="1149"/>
        <end position="1229"/>
    </location>
</feature>
<name>A0A8K0VSY2_9PLEO</name>
<dbReference type="Proteomes" id="UP000813461">
    <property type="component" value="Unassembled WGS sequence"/>
</dbReference>
<accession>A0A8K0VSY2</accession>
<feature type="compositionally biased region" description="Polar residues" evidence="1">
    <location>
        <begin position="716"/>
        <end position="728"/>
    </location>
</feature>